<gene>
    <name evidence="2" type="ORF">GALL_490770</name>
</gene>
<feature type="region of interest" description="Disordered" evidence="1">
    <location>
        <begin position="180"/>
        <end position="201"/>
    </location>
</feature>
<proteinExistence type="predicted"/>
<dbReference type="EMBL" id="MLJW01004791">
    <property type="protein sequence ID" value="OIQ69326.1"/>
    <property type="molecule type" value="Genomic_DNA"/>
</dbReference>
<feature type="region of interest" description="Disordered" evidence="1">
    <location>
        <begin position="1"/>
        <end position="140"/>
    </location>
</feature>
<feature type="compositionally biased region" description="Basic and acidic residues" evidence="1">
    <location>
        <begin position="67"/>
        <end position="76"/>
    </location>
</feature>
<sequence length="232" mass="26197">MEPPDRGGGRTGADHDPHRILHHGARGRGSVGRHLRPAGPHDGAGGDRHARPRQLHGRIGRALPGEIPRRHDEARRPLHHQRSLARHRPSARSDRGHPGLSQRRHRRAVRQHRACDRHRRTGHGPGRTIGVRGRDVHPHRQMLRRRQTERDVLRLHARRLPLAGRVGGRHLLLVRLQRRRGQTAGGDDGRVRNDQPDSAGDIHLRQFPPSHAGGDRAVAARHLPGRNLLRRV</sequence>
<protein>
    <submittedName>
        <fullName evidence="2">Uncharacterized protein</fullName>
    </submittedName>
</protein>
<organism evidence="2">
    <name type="scientific">mine drainage metagenome</name>
    <dbReference type="NCBI Taxonomy" id="410659"/>
    <lineage>
        <taxon>unclassified sequences</taxon>
        <taxon>metagenomes</taxon>
        <taxon>ecological metagenomes</taxon>
    </lineage>
</organism>
<evidence type="ECO:0000313" key="2">
    <source>
        <dbReference type="EMBL" id="OIQ69326.1"/>
    </source>
</evidence>
<feature type="compositionally biased region" description="Basic residues" evidence="1">
    <location>
        <begin position="50"/>
        <end position="59"/>
    </location>
</feature>
<feature type="compositionally biased region" description="Basic residues" evidence="1">
    <location>
        <begin position="20"/>
        <end position="36"/>
    </location>
</feature>
<evidence type="ECO:0000256" key="1">
    <source>
        <dbReference type="SAM" id="MobiDB-lite"/>
    </source>
</evidence>
<feature type="compositionally biased region" description="Basic residues" evidence="1">
    <location>
        <begin position="102"/>
        <end position="122"/>
    </location>
</feature>
<feature type="compositionally biased region" description="Basic and acidic residues" evidence="1">
    <location>
        <begin position="187"/>
        <end position="201"/>
    </location>
</feature>
<name>A0A1J5PDB7_9ZZZZ</name>
<comment type="caution">
    <text evidence="2">The sequence shown here is derived from an EMBL/GenBank/DDBJ whole genome shotgun (WGS) entry which is preliminary data.</text>
</comment>
<reference evidence="2" key="1">
    <citation type="submission" date="2016-10" db="EMBL/GenBank/DDBJ databases">
        <title>Sequence of Gallionella enrichment culture.</title>
        <authorList>
            <person name="Poehlein A."/>
            <person name="Muehling M."/>
            <person name="Daniel R."/>
        </authorList>
    </citation>
    <scope>NUCLEOTIDE SEQUENCE</scope>
</reference>
<dbReference type="AlphaFoldDB" id="A0A1J5PDB7"/>
<feature type="compositionally biased region" description="Basic residues" evidence="1">
    <location>
        <begin position="77"/>
        <end position="90"/>
    </location>
</feature>
<feature type="compositionally biased region" description="Basic and acidic residues" evidence="1">
    <location>
        <begin position="1"/>
        <end position="19"/>
    </location>
</feature>
<accession>A0A1J5PDB7</accession>